<dbReference type="PANTHER" id="PTHR21136">
    <property type="entry name" value="SNARE PROTEINS"/>
    <property type="match status" value="1"/>
</dbReference>
<proteinExistence type="inferred from homology"/>
<evidence type="ECO:0000256" key="1">
    <source>
        <dbReference type="ARBA" id="ARBA00008025"/>
    </source>
</evidence>
<dbReference type="Pfam" id="PF13774">
    <property type="entry name" value="Longin"/>
    <property type="match status" value="1"/>
</dbReference>
<dbReference type="Gene3D" id="3.30.450.50">
    <property type="entry name" value="Longin domain"/>
    <property type="match status" value="1"/>
</dbReference>
<comment type="subcellular location">
    <subcellularLocation>
        <location evidence="3">Endomembrane system</location>
        <topology evidence="3">Single-pass type IV membrane protein</topology>
    </subcellularLocation>
</comment>
<name>A0ABU6WU16_9FABA</name>
<evidence type="ECO:0000313" key="5">
    <source>
        <dbReference type="EMBL" id="MED6189394.1"/>
    </source>
</evidence>
<dbReference type="Proteomes" id="UP001341840">
    <property type="component" value="Unassembled WGS sequence"/>
</dbReference>
<dbReference type="CDD" id="cd14824">
    <property type="entry name" value="Longin"/>
    <property type="match status" value="1"/>
</dbReference>
<dbReference type="InterPro" id="IPR010908">
    <property type="entry name" value="Longin_dom"/>
</dbReference>
<organism evidence="5 6">
    <name type="scientific">Stylosanthes scabra</name>
    <dbReference type="NCBI Taxonomy" id="79078"/>
    <lineage>
        <taxon>Eukaryota</taxon>
        <taxon>Viridiplantae</taxon>
        <taxon>Streptophyta</taxon>
        <taxon>Embryophyta</taxon>
        <taxon>Tracheophyta</taxon>
        <taxon>Spermatophyta</taxon>
        <taxon>Magnoliopsida</taxon>
        <taxon>eudicotyledons</taxon>
        <taxon>Gunneridae</taxon>
        <taxon>Pentapetalae</taxon>
        <taxon>rosids</taxon>
        <taxon>fabids</taxon>
        <taxon>Fabales</taxon>
        <taxon>Fabaceae</taxon>
        <taxon>Papilionoideae</taxon>
        <taxon>50 kb inversion clade</taxon>
        <taxon>dalbergioids sensu lato</taxon>
        <taxon>Dalbergieae</taxon>
        <taxon>Pterocarpus clade</taxon>
        <taxon>Stylosanthes</taxon>
    </lineage>
</organism>
<keyword evidence="2" id="KW-0472">Membrane</keyword>
<dbReference type="InterPro" id="IPR011012">
    <property type="entry name" value="Longin-like_dom_sf"/>
</dbReference>
<evidence type="ECO:0000313" key="6">
    <source>
        <dbReference type="Proteomes" id="UP001341840"/>
    </source>
</evidence>
<evidence type="ECO:0000259" key="4">
    <source>
        <dbReference type="PROSITE" id="PS50859"/>
    </source>
</evidence>
<dbReference type="SMART" id="SM01270">
    <property type="entry name" value="Longin"/>
    <property type="match status" value="1"/>
</dbReference>
<dbReference type="EMBL" id="JASCZI010183442">
    <property type="protein sequence ID" value="MED6189394.1"/>
    <property type="molecule type" value="Genomic_DNA"/>
</dbReference>
<protein>
    <recommendedName>
        <fullName evidence="4">Longin domain-containing protein</fullName>
    </recommendedName>
</protein>
<dbReference type="InterPro" id="IPR051097">
    <property type="entry name" value="Synaptobrevin-like_transport"/>
</dbReference>
<dbReference type="PROSITE" id="PS50859">
    <property type="entry name" value="LONGIN"/>
    <property type="match status" value="1"/>
</dbReference>
<dbReference type="PANTHER" id="PTHR21136:SF168">
    <property type="entry name" value="VESICLE-ASSOCIATED MEMBRANE PROTEIN 9"/>
    <property type="match status" value="1"/>
</dbReference>
<dbReference type="SUPFAM" id="SSF64356">
    <property type="entry name" value="SNARE-like"/>
    <property type="match status" value="1"/>
</dbReference>
<keyword evidence="6" id="KW-1185">Reference proteome</keyword>
<sequence length="153" mass="17221">MGQRSLIYSSVARGTVIVAEYSEFTGNFADIALQCLQKLPATNNKFSYNTDGHTFNYLSHNGFTYCVVAVESISRQVAMGFLERIMEDFTKRFDATRAAAAAPNSLNKEFGPKLKEHMEYCVEHQEEINKLAKVKAQVSQVQQVMRANIDQVL</sequence>
<comment type="similarity">
    <text evidence="1">Belongs to the synaptobrevin family.</text>
</comment>
<gene>
    <name evidence="5" type="ORF">PIB30_095614</name>
</gene>
<comment type="caution">
    <text evidence="5">The sequence shown here is derived from an EMBL/GenBank/DDBJ whole genome shotgun (WGS) entry which is preliminary data.</text>
</comment>
<evidence type="ECO:0000256" key="2">
    <source>
        <dbReference type="ARBA" id="ARBA00023136"/>
    </source>
</evidence>
<feature type="domain" description="Longin" evidence="4">
    <location>
        <begin position="10"/>
        <end position="114"/>
    </location>
</feature>
<evidence type="ECO:0000256" key="3">
    <source>
        <dbReference type="ARBA" id="ARBA00046280"/>
    </source>
</evidence>
<accession>A0ABU6WU16</accession>
<reference evidence="5 6" key="1">
    <citation type="journal article" date="2023" name="Plants (Basel)">
        <title>Bridging the Gap: Combining Genomics and Transcriptomics Approaches to Understand Stylosanthes scabra, an Orphan Legume from the Brazilian Caatinga.</title>
        <authorList>
            <person name="Ferreira-Neto J.R.C."/>
            <person name="da Silva M.D."/>
            <person name="Binneck E."/>
            <person name="de Melo N.F."/>
            <person name="da Silva R.H."/>
            <person name="de Melo A.L.T.M."/>
            <person name="Pandolfi V."/>
            <person name="Bustamante F.O."/>
            <person name="Brasileiro-Vidal A.C."/>
            <person name="Benko-Iseppon A.M."/>
        </authorList>
    </citation>
    <scope>NUCLEOTIDE SEQUENCE [LARGE SCALE GENOMIC DNA]</scope>
    <source>
        <tissue evidence="5">Leaves</tissue>
    </source>
</reference>